<dbReference type="InterPro" id="IPR036390">
    <property type="entry name" value="WH_DNA-bd_sf"/>
</dbReference>
<protein>
    <submittedName>
        <fullName evidence="1">Winged helix-turn-helix transcriptional regulator</fullName>
    </submittedName>
</protein>
<dbReference type="Gene3D" id="1.10.10.10">
    <property type="entry name" value="Winged helix-like DNA-binding domain superfamily/Winged helix DNA-binding domain"/>
    <property type="match status" value="1"/>
</dbReference>
<gene>
    <name evidence="1" type="ORF">G127AT_09885</name>
</gene>
<evidence type="ECO:0000313" key="2">
    <source>
        <dbReference type="Proteomes" id="UP000671914"/>
    </source>
</evidence>
<accession>A0A975IMY2</accession>
<dbReference type="AlphaFoldDB" id="A0A975IMY2"/>
<dbReference type="InterPro" id="IPR036388">
    <property type="entry name" value="WH-like_DNA-bd_sf"/>
</dbReference>
<dbReference type="EMBL" id="CP071696">
    <property type="protein sequence ID" value="QTX03649.1"/>
    <property type="molecule type" value="Genomic_DNA"/>
</dbReference>
<dbReference type="SUPFAM" id="SSF46785">
    <property type="entry name" value="Winged helix' DNA-binding domain"/>
    <property type="match status" value="1"/>
</dbReference>
<name>A0A975IMY2_9MICO</name>
<reference evidence="1" key="1">
    <citation type="submission" date="2021-03" db="EMBL/GenBank/DDBJ databases">
        <title>Agromyces archimandritus sp. nov., isolated from the cockroach Archimandrita tessellata.</title>
        <authorList>
            <person name="Guzman J."/>
            <person name="Ortuzar M."/>
            <person name="Poehlein A."/>
            <person name="Daniel R."/>
            <person name="Trujillo M."/>
            <person name="Vilcinskas A."/>
        </authorList>
    </citation>
    <scope>NUCLEOTIDE SEQUENCE</scope>
    <source>
        <strain evidence="1">G127AT</strain>
    </source>
</reference>
<proteinExistence type="predicted"/>
<keyword evidence="2" id="KW-1185">Reference proteome</keyword>
<organism evidence="1 2">
    <name type="scientific">Agromyces archimandritae</name>
    <dbReference type="NCBI Taxonomy" id="2781962"/>
    <lineage>
        <taxon>Bacteria</taxon>
        <taxon>Bacillati</taxon>
        <taxon>Actinomycetota</taxon>
        <taxon>Actinomycetes</taxon>
        <taxon>Micrococcales</taxon>
        <taxon>Microbacteriaceae</taxon>
        <taxon>Agromyces</taxon>
    </lineage>
</organism>
<dbReference type="KEGG" id="aarc:G127AT_09885"/>
<evidence type="ECO:0000313" key="1">
    <source>
        <dbReference type="EMBL" id="QTX03649.1"/>
    </source>
</evidence>
<dbReference type="RefSeq" id="WP_210896451.1">
    <property type="nucleotide sequence ID" value="NZ_CP071696.1"/>
</dbReference>
<sequence>MPDPSDGRSTLAVLTATGREKVDDATPGHVETVHRLVLDRLTKAQTRQLREITKRIAEAIDDGDAWKPSTPGVSAS</sequence>
<dbReference type="Proteomes" id="UP000671914">
    <property type="component" value="Chromosome"/>
</dbReference>